<evidence type="ECO:0000256" key="1">
    <source>
        <dbReference type="SAM" id="Phobius"/>
    </source>
</evidence>
<organism evidence="2 3">
    <name type="scientific">Microvirga tunisiensis</name>
    <dbReference type="NCBI Taxonomy" id="2108360"/>
    <lineage>
        <taxon>Bacteria</taxon>
        <taxon>Pseudomonadati</taxon>
        <taxon>Pseudomonadota</taxon>
        <taxon>Alphaproteobacteria</taxon>
        <taxon>Hyphomicrobiales</taxon>
        <taxon>Methylobacteriaceae</taxon>
        <taxon>Microvirga</taxon>
    </lineage>
</organism>
<dbReference type="EMBL" id="VOSK01000261">
    <property type="protein sequence ID" value="MPR29718.1"/>
    <property type="molecule type" value="Genomic_DNA"/>
</dbReference>
<gene>
    <name evidence="2" type="ORF">FS320_32735</name>
</gene>
<protein>
    <submittedName>
        <fullName evidence="2">Uncharacterized protein</fullName>
    </submittedName>
</protein>
<keyword evidence="1" id="KW-0812">Transmembrane</keyword>
<feature type="transmembrane region" description="Helical" evidence="1">
    <location>
        <begin position="35"/>
        <end position="52"/>
    </location>
</feature>
<dbReference type="OrthoDB" id="8481055at2"/>
<keyword evidence="1" id="KW-0472">Membrane</keyword>
<proteinExistence type="predicted"/>
<feature type="transmembrane region" description="Helical" evidence="1">
    <location>
        <begin position="58"/>
        <end position="77"/>
    </location>
</feature>
<comment type="caution">
    <text evidence="2">The sequence shown here is derived from an EMBL/GenBank/DDBJ whole genome shotgun (WGS) entry which is preliminary data.</text>
</comment>
<reference evidence="2 3" key="1">
    <citation type="journal article" date="2019" name="Syst. Appl. Microbiol.">
        <title>Microvirga tunisiensis sp. nov., a root nodule symbiotic bacterium isolated from Lupinus micranthus and L. luteus grown in Northern Tunisia.</title>
        <authorList>
            <person name="Msaddak A."/>
            <person name="Rejili M."/>
            <person name="Duran D."/>
            <person name="Mars M."/>
            <person name="Palacios J.M."/>
            <person name="Ruiz-Argueso T."/>
            <person name="Rey L."/>
            <person name="Imperial J."/>
        </authorList>
    </citation>
    <scope>NUCLEOTIDE SEQUENCE [LARGE SCALE GENOMIC DNA]</scope>
    <source>
        <strain evidence="2 3">Lmie10</strain>
    </source>
</reference>
<keyword evidence="3" id="KW-1185">Reference proteome</keyword>
<evidence type="ECO:0000313" key="2">
    <source>
        <dbReference type="EMBL" id="MPR29718.1"/>
    </source>
</evidence>
<evidence type="ECO:0000313" key="3">
    <source>
        <dbReference type="Proteomes" id="UP000403266"/>
    </source>
</evidence>
<accession>A0A5N7MS77</accession>
<dbReference type="AlphaFoldDB" id="A0A5N7MS77"/>
<dbReference type="RefSeq" id="WP_152716600.1">
    <property type="nucleotide sequence ID" value="NZ_VOSJ01000281.1"/>
</dbReference>
<dbReference type="Proteomes" id="UP000403266">
    <property type="component" value="Unassembled WGS sequence"/>
</dbReference>
<feature type="transmembrane region" description="Helical" evidence="1">
    <location>
        <begin position="136"/>
        <end position="154"/>
    </location>
</feature>
<keyword evidence="1" id="KW-1133">Transmembrane helix</keyword>
<sequence>MPLTDEDKAFLDLAWKMYNEQATQARQHETLRSNIATVLFGLAATIVGLHQFRAGEVFSNVVIAAFLLLIGIFGILVSSKLYERNRFHVARLRAYRLAIDDKLKQLGIDPLSPIGGAGDREHRRGYRRLERVRLNVLWNMAFGFICLVGLWLLIEPYKQQIIDWVSSFQKT</sequence>
<name>A0A5N7MS77_9HYPH</name>